<organism evidence="1 2">
    <name type="scientific">Corynebacterium urogenitale</name>
    <dbReference type="NCBI Taxonomy" id="2487892"/>
    <lineage>
        <taxon>Bacteria</taxon>
        <taxon>Bacillati</taxon>
        <taxon>Actinomycetota</taxon>
        <taxon>Actinomycetes</taxon>
        <taxon>Mycobacteriales</taxon>
        <taxon>Corynebacteriaceae</taxon>
        <taxon>Corynebacterium</taxon>
    </lineage>
</organism>
<protein>
    <submittedName>
        <fullName evidence="1">Uncharacterized protein</fullName>
    </submittedName>
</protein>
<name>A0A5J6Z958_9CORY</name>
<proteinExistence type="predicted"/>
<gene>
    <name evidence="1" type="ORF">CUROG_07390</name>
</gene>
<dbReference type="EMBL" id="CP045032">
    <property type="protein sequence ID" value="QFQ02831.1"/>
    <property type="molecule type" value="Genomic_DNA"/>
</dbReference>
<dbReference type="Proteomes" id="UP000326711">
    <property type="component" value="Chromosome"/>
</dbReference>
<evidence type="ECO:0000313" key="2">
    <source>
        <dbReference type="Proteomes" id="UP000326711"/>
    </source>
</evidence>
<dbReference type="RefSeq" id="WP_151903147.1">
    <property type="nucleotide sequence ID" value="NZ_CP045032.1"/>
</dbReference>
<accession>A0A5J6Z958</accession>
<dbReference type="AlphaFoldDB" id="A0A5J6Z958"/>
<dbReference type="KEGG" id="cuo:CUROG_07390"/>
<sequence length="132" mass="14619">MILDFISDLIGDVFFDTLEELNRERKKGDPQKLFEVTLTTSEGVERAVSRATLTIANNHKRINSRNTVAVINGASYSLGLIKKGGTGTIQVVLPGVALGGRIDVTLRWKVRSATWPFKSYQREHTFSVAVNV</sequence>
<keyword evidence="2" id="KW-1185">Reference proteome</keyword>
<reference evidence="2" key="1">
    <citation type="submission" date="2019-10" db="EMBL/GenBank/DDBJ databases">
        <title>Complete genome sequence of Corynebacterium urogenitalis DSM 108747, isolated from the genital tract of a cow.</title>
        <authorList>
            <person name="Ruckert C."/>
            <person name="Ballas P."/>
            <person name="Wagener K."/>
            <person name="Drillich M."/>
            <person name="Kaempfer P."/>
            <person name="Busse H.-J."/>
            <person name="Ehling-Schulz M."/>
        </authorList>
    </citation>
    <scope>NUCLEOTIDE SEQUENCE [LARGE SCALE GENOMIC DNA]</scope>
    <source>
        <strain evidence="2">LMM 1652</strain>
    </source>
</reference>
<evidence type="ECO:0000313" key="1">
    <source>
        <dbReference type="EMBL" id="QFQ02831.1"/>
    </source>
</evidence>